<dbReference type="GO" id="GO:0106310">
    <property type="term" value="F:protein serine kinase activity"/>
    <property type="evidence" value="ECO:0007669"/>
    <property type="project" value="RHEA"/>
</dbReference>
<evidence type="ECO:0000256" key="21">
    <source>
        <dbReference type="ARBA" id="ARBA00047899"/>
    </source>
</evidence>
<dbReference type="GO" id="GO:0048508">
    <property type="term" value="P:embryonic meristem development"/>
    <property type="evidence" value="ECO:0007669"/>
    <property type="project" value="UniProtKB-ARBA"/>
</dbReference>
<evidence type="ECO:0000256" key="24">
    <source>
        <dbReference type="SAM" id="Phobius"/>
    </source>
</evidence>
<dbReference type="EMBL" id="GHES01038321">
    <property type="protein sequence ID" value="MPA68880.1"/>
    <property type="molecule type" value="Transcribed_RNA"/>
</dbReference>
<evidence type="ECO:0000256" key="16">
    <source>
        <dbReference type="ARBA" id="ARBA00022840"/>
    </source>
</evidence>
<name>A0A5B7BIW1_DAVIN</name>
<dbReference type="GO" id="GO:0009414">
    <property type="term" value="P:response to water deprivation"/>
    <property type="evidence" value="ECO:0007669"/>
    <property type="project" value="UniProtKB-ARBA"/>
</dbReference>
<dbReference type="PANTHER" id="PTHR48056">
    <property type="entry name" value="LRR RECEPTOR-LIKE SERINE/THREONINE-PROTEIN KINASE-RELATED"/>
    <property type="match status" value="1"/>
</dbReference>
<evidence type="ECO:0000256" key="12">
    <source>
        <dbReference type="ARBA" id="ARBA00022729"/>
    </source>
</evidence>
<evidence type="ECO:0000256" key="25">
    <source>
        <dbReference type="SAM" id="SignalP"/>
    </source>
</evidence>
<comment type="similarity">
    <text evidence="3">Belongs to the RLP family.</text>
</comment>
<evidence type="ECO:0000256" key="20">
    <source>
        <dbReference type="ARBA" id="ARBA00023180"/>
    </source>
</evidence>
<dbReference type="SMART" id="SM00369">
    <property type="entry name" value="LRR_TYP"/>
    <property type="match status" value="6"/>
</dbReference>
<dbReference type="GO" id="GO:0005524">
    <property type="term" value="F:ATP binding"/>
    <property type="evidence" value="ECO:0007669"/>
    <property type="project" value="UniProtKB-UniRule"/>
</dbReference>
<keyword evidence="14 23" id="KW-0547">Nucleotide-binding</keyword>
<evidence type="ECO:0000256" key="19">
    <source>
        <dbReference type="ARBA" id="ARBA00023170"/>
    </source>
</evidence>
<comment type="subcellular location">
    <subcellularLocation>
        <location evidence="1">Cell membrane</location>
        <topology evidence="1">Single-pass type I membrane protein</topology>
    </subcellularLocation>
</comment>
<dbReference type="FunFam" id="3.80.10.10:FF:000095">
    <property type="entry name" value="LRR receptor-like serine/threonine-protein kinase GSO1"/>
    <property type="match status" value="1"/>
</dbReference>
<dbReference type="SUPFAM" id="SSF52047">
    <property type="entry name" value="RNI-like"/>
    <property type="match status" value="1"/>
</dbReference>
<dbReference type="InterPro" id="IPR003591">
    <property type="entry name" value="Leu-rich_rpt_typical-subtyp"/>
</dbReference>
<comment type="catalytic activity">
    <reaction evidence="22">
        <text>L-seryl-[protein] + ATP = O-phospho-L-seryl-[protein] + ADP + H(+)</text>
        <dbReference type="Rhea" id="RHEA:17989"/>
        <dbReference type="Rhea" id="RHEA-COMP:9863"/>
        <dbReference type="Rhea" id="RHEA-COMP:11604"/>
        <dbReference type="ChEBI" id="CHEBI:15378"/>
        <dbReference type="ChEBI" id="CHEBI:29999"/>
        <dbReference type="ChEBI" id="CHEBI:30616"/>
        <dbReference type="ChEBI" id="CHEBI:83421"/>
        <dbReference type="ChEBI" id="CHEBI:456216"/>
        <dbReference type="EC" id="2.7.11.1"/>
    </reaction>
</comment>
<feature type="signal peptide" evidence="25">
    <location>
        <begin position="1"/>
        <end position="18"/>
    </location>
</feature>
<dbReference type="Pfam" id="PF00069">
    <property type="entry name" value="Pkinase"/>
    <property type="match status" value="1"/>
</dbReference>
<evidence type="ECO:0000256" key="9">
    <source>
        <dbReference type="ARBA" id="ARBA00022614"/>
    </source>
</evidence>
<evidence type="ECO:0000256" key="10">
    <source>
        <dbReference type="ARBA" id="ARBA00022679"/>
    </source>
</evidence>
<evidence type="ECO:0000256" key="15">
    <source>
        <dbReference type="ARBA" id="ARBA00022777"/>
    </source>
</evidence>
<keyword evidence="8" id="KW-0597">Phosphoprotein</keyword>
<dbReference type="PROSITE" id="PS00107">
    <property type="entry name" value="PROTEIN_KINASE_ATP"/>
    <property type="match status" value="1"/>
</dbReference>
<dbReference type="SUPFAM" id="SSF56112">
    <property type="entry name" value="Protein kinase-like (PK-like)"/>
    <property type="match status" value="1"/>
</dbReference>
<dbReference type="EC" id="2.7.11.1" evidence="4"/>
<dbReference type="InterPro" id="IPR000719">
    <property type="entry name" value="Prot_kinase_dom"/>
</dbReference>
<comment type="similarity">
    <text evidence="2">Belongs to the protein kinase superfamily. Ser/Thr protein kinase family.</text>
</comment>
<dbReference type="FunFam" id="3.80.10.10:FF:000041">
    <property type="entry name" value="LRR receptor-like serine/threonine-protein kinase ERECTA"/>
    <property type="match status" value="1"/>
</dbReference>
<dbReference type="GO" id="GO:0051707">
    <property type="term" value="P:response to other organism"/>
    <property type="evidence" value="ECO:0007669"/>
    <property type="project" value="UniProtKB-ARBA"/>
</dbReference>
<dbReference type="GO" id="GO:0005886">
    <property type="term" value="C:plasma membrane"/>
    <property type="evidence" value="ECO:0007669"/>
    <property type="project" value="UniProtKB-SubCell"/>
</dbReference>
<gene>
    <name evidence="27" type="ORF">Din_038321</name>
</gene>
<keyword evidence="7" id="KW-0723">Serine/threonine-protein kinase</keyword>
<dbReference type="GO" id="GO:0009945">
    <property type="term" value="P:radial axis specification"/>
    <property type="evidence" value="ECO:0007669"/>
    <property type="project" value="UniProtKB-ARBA"/>
</dbReference>
<keyword evidence="18 24" id="KW-0472">Membrane</keyword>
<dbReference type="InterPro" id="IPR050647">
    <property type="entry name" value="Plant_LRR-RLKs"/>
</dbReference>
<evidence type="ECO:0000256" key="3">
    <source>
        <dbReference type="ARBA" id="ARBA00009592"/>
    </source>
</evidence>
<feature type="domain" description="Protein kinase" evidence="26">
    <location>
        <begin position="776"/>
        <end position="1052"/>
    </location>
</feature>
<keyword evidence="10 27" id="KW-0808">Transferase</keyword>
<dbReference type="FunFam" id="3.80.10.10:FF:000275">
    <property type="entry name" value="Leucine-rich repeat receptor-like protein kinase"/>
    <property type="match status" value="1"/>
</dbReference>
<dbReference type="GO" id="GO:0006952">
    <property type="term" value="P:defense response"/>
    <property type="evidence" value="ECO:0007669"/>
    <property type="project" value="UniProtKB-ARBA"/>
</dbReference>
<evidence type="ECO:0000256" key="1">
    <source>
        <dbReference type="ARBA" id="ARBA00004251"/>
    </source>
</evidence>
<dbReference type="InterPro" id="IPR011009">
    <property type="entry name" value="Kinase-like_dom_sf"/>
</dbReference>
<evidence type="ECO:0000256" key="7">
    <source>
        <dbReference type="ARBA" id="ARBA00022527"/>
    </source>
</evidence>
<dbReference type="InterPro" id="IPR001611">
    <property type="entry name" value="Leu-rich_rpt"/>
</dbReference>
<keyword evidence="5" id="KW-0217">Developmental protein</keyword>
<keyword evidence="6" id="KW-1003">Cell membrane</keyword>
<dbReference type="InterPro" id="IPR032675">
    <property type="entry name" value="LRR_dom_sf"/>
</dbReference>
<dbReference type="AlphaFoldDB" id="A0A5B7BIW1"/>
<keyword evidence="19 27" id="KW-0675">Receptor</keyword>
<evidence type="ECO:0000256" key="13">
    <source>
        <dbReference type="ARBA" id="ARBA00022737"/>
    </source>
</evidence>
<dbReference type="CDD" id="cd14066">
    <property type="entry name" value="STKc_IRAK"/>
    <property type="match status" value="1"/>
</dbReference>
<reference evidence="27" key="1">
    <citation type="submission" date="2019-08" db="EMBL/GenBank/DDBJ databases">
        <title>Reference gene set and small RNA set construction with multiple tissues from Davidia involucrata Baill.</title>
        <authorList>
            <person name="Yang H."/>
            <person name="Zhou C."/>
            <person name="Li G."/>
            <person name="Wang J."/>
            <person name="Gao P."/>
            <person name="Wang M."/>
            <person name="Wang R."/>
            <person name="Zhao Y."/>
        </authorList>
    </citation>
    <scope>NUCLEOTIDE SEQUENCE</scope>
    <source>
        <tissue evidence="27">Mixed with DoveR01_LX</tissue>
    </source>
</reference>
<evidence type="ECO:0000256" key="18">
    <source>
        <dbReference type="ARBA" id="ARBA00023136"/>
    </source>
</evidence>
<evidence type="ECO:0000256" key="6">
    <source>
        <dbReference type="ARBA" id="ARBA00022475"/>
    </source>
</evidence>
<protein>
    <recommendedName>
        <fullName evidence="4">non-specific serine/threonine protein kinase</fullName>
        <ecNumber evidence="4">2.7.11.1</ecNumber>
    </recommendedName>
</protein>
<dbReference type="Pfam" id="PF08263">
    <property type="entry name" value="LRRNT_2"/>
    <property type="match status" value="2"/>
</dbReference>
<evidence type="ECO:0000259" key="26">
    <source>
        <dbReference type="PROSITE" id="PS50011"/>
    </source>
</evidence>
<dbReference type="Pfam" id="PF00560">
    <property type="entry name" value="LRR_1"/>
    <property type="match status" value="8"/>
</dbReference>
<evidence type="ECO:0000256" key="17">
    <source>
        <dbReference type="ARBA" id="ARBA00022989"/>
    </source>
</evidence>
<keyword evidence="16 23" id="KW-0067">ATP-binding</keyword>
<comment type="catalytic activity">
    <reaction evidence="21">
        <text>L-threonyl-[protein] + ATP = O-phospho-L-threonyl-[protein] + ADP + H(+)</text>
        <dbReference type="Rhea" id="RHEA:46608"/>
        <dbReference type="Rhea" id="RHEA-COMP:11060"/>
        <dbReference type="Rhea" id="RHEA-COMP:11605"/>
        <dbReference type="ChEBI" id="CHEBI:15378"/>
        <dbReference type="ChEBI" id="CHEBI:30013"/>
        <dbReference type="ChEBI" id="CHEBI:30616"/>
        <dbReference type="ChEBI" id="CHEBI:61977"/>
        <dbReference type="ChEBI" id="CHEBI:456216"/>
        <dbReference type="EC" id="2.7.11.1"/>
    </reaction>
</comment>
<feature type="binding site" evidence="23">
    <location>
        <position position="804"/>
    </location>
    <ligand>
        <name>ATP</name>
        <dbReference type="ChEBI" id="CHEBI:30616"/>
    </ligand>
</feature>
<feature type="transmembrane region" description="Helical" evidence="24">
    <location>
        <begin position="832"/>
        <end position="851"/>
    </location>
</feature>
<keyword evidence="13" id="KW-0677">Repeat</keyword>
<evidence type="ECO:0000313" key="27">
    <source>
        <dbReference type="EMBL" id="MPA68880.1"/>
    </source>
</evidence>
<evidence type="ECO:0000256" key="14">
    <source>
        <dbReference type="ARBA" id="ARBA00022741"/>
    </source>
</evidence>
<feature type="transmembrane region" description="Helical" evidence="24">
    <location>
        <begin position="871"/>
        <end position="893"/>
    </location>
</feature>
<evidence type="ECO:0000256" key="22">
    <source>
        <dbReference type="ARBA" id="ARBA00048679"/>
    </source>
</evidence>
<keyword evidence="20" id="KW-0325">Glycoprotein</keyword>
<dbReference type="GO" id="GO:0009409">
    <property type="term" value="P:response to cold"/>
    <property type="evidence" value="ECO:0007669"/>
    <property type="project" value="UniProtKB-ARBA"/>
</dbReference>
<dbReference type="InterPro" id="IPR017441">
    <property type="entry name" value="Protein_kinase_ATP_BS"/>
</dbReference>
<dbReference type="FunFam" id="1.10.510.10:FF:000192">
    <property type="entry name" value="LRR receptor-like serine/threonine-protein kinase RPK2"/>
    <property type="match status" value="1"/>
</dbReference>
<feature type="chain" id="PRO_5022830440" description="non-specific serine/threonine protein kinase" evidence="25">
    <location>
        <begin position="19"/>
        <end position="1052"/>
    </location>
</feature>
<dbReference type="Gene3D" id="1.10.510.10">
    <property type="entry name" value="Transferase(Phosphotransferase) domain 1"/>
    <property type="match status" value="1"/>
</dbReference>
<dbReference type="FunFam" id="3.30.200.20:FF:000260">
    <property type="entry name" value="LRR receptor-like serine/threonine-protein kinase RPK2"/>
    <property type="match status" value="1"/>
</dbReference>
<evidence type="ECO:0000256" key="23">
    <source>
        <dbReference type="PROSITE-ProRule" id="PRU10141"/>
    </source>
</evidence>
<evidence type="ECO:0000256" key="4">
    <source>
        <dbReference type="ARBA" id="ARBA00012513"/>
    </source>
</evidence>
<dbReference type="SUPFAM" id="SSF52058">
    <property type="entry name" value="L domain-like"/>
    <property type="match status" value="1"/>
</dbReference>
<keyword evidence="17 24" id="KW-1133">Transmembrane helix</keyword>
<dbReference type="SMART" id="SM00220">
    <property type="entry name" value="S_TKc"/>
    <property type="match status" value="1"/>
</dbReference>
<keyword evidence="9" id="KW-0433">Leucine-rich repeat</keyword>
<evidence type="ECO:0000256" key="5">
    <source>
        <dbReference type="ARBA" id="ARBA00022473"/>
    </source>
</evidence>
<dbReference type="InterPro" id="IPR008271">
    <property type="entry name" value="Ser/Thr_kinase_AS"/>
</dbReference>
<sequence>MAVSSFLILFFAFTFSEAITNLSEDAMALLSFKSAISHDPSNLLYNWNPSTNHCHWYGVQCDAISGRVIALTITGTHSMGSSRLPELGYNFTLNHSILAGTLPPSIGNLTELQTLSIRHNVFSGEIPAEIGNIRPLQILELQGNNFSGRIPRQIRYLSSLRVLNLSYNSFSGPIPDSLIGFGRANVVDFSNNQLSGGIRVDQCEFLNHLKLSNNFLVGNIPAEIGKCSSLRTLLLDGNILEGRIPPEIGQISELRILDVSRNSLTDRIPREVAKCRKLSVIVLTNLIPYDSSVGEFNAFVGGIPHQVLLLPNLQIFWAPRANLGGRFPGNWNVSSSSSSCSLRVLNLGQNYITGALPENLVMCANLTFLDLSSNGLEGHLPLHLRVPCMVYFNVSRNLLSGVLPRFGNCSCDDHDISMISYGQDIRNQNIPVWGFHMNTLFGSSNLVVVHDFSWNSLTGSLPLFSFGGADGKKTSYKLLLNNNKFNGSLPVELFTNCNDLQSFSVNLGVNQISGVICPELLLHCSRLTDFEAAQNQIGGSIPPEIGSLKMLQQLDFSRNRLSGSLPDQLGELKNLKWFSIGENNLTGEIPAQLGQMTSLVVLDISQNALTGSIPARLANATNLEIVLLDHNRLSGNIPSSFSTLRSLTKLDLSFNNLSGHIPYPRPPSDCDCDCFKGNKFLHSCPDSYSAPPPGGLPVPLQVQKWHSRSKLKSFVIAMTTSASVVLCVLAVIVLVLILGRRKLSRLTSLRRKVVVTFADAPTELNYDNVVRATGNFSIRNLIGTGGFGSTYKAELVPGFLVAVKRLSIGRFQGIQQFDAEIRTLGRIRHKNLVTLIGYYVGEAEMFLIYNYLSGGNLETFIHERAGKNVQWPVICKIAINIAQALAFLHYSCVPRIVHRDIKPSNILLDEELNAYLSDFGLARLLEVSETHATTDVAGTFGYVAPEYATTCRVSDKADVYSFGVVLLELMSGKKSLDPSFSEYGNGFNIVAWAKLLIKEGRSSELFSTELWEAGPKENLLGMLRLASTCTVESLSVRPLMKQVLEKLKQLNS</sequence>
<dbReference type="PROSITE" id="PS50011">
    <property type="entry name" value="PROTEIN_KINASE_DOM"/>
    <property type="match status" value="1"/>
</dbReference>
<dbReference type="PANTHER" id="PTHR48056:SF63">
    <property type="entry name" value="PROTEIN KINASE DOMAIN-CONTAINING PROTEIN"/>
    <property type="match status" value="1"/>
</dbReference>
<organism evidence="27">
    <name type="scientific">Davidia involucrata</name>
    <name type="common">Dove tree</name>
    <dbReference type="NCBI Taxonomy" id="16924"/>
    <lineage>
        <taxon>Eukaryota</taxon>
        <taxon>Viridiplantae</taxon>
        <taxon>Streptophyta</taxon>
        <taxon>Embryophyta</taxon>
        <taxon>Tracheophyta</taxon>
        <taxon>Spermatophyta</taxon>
        <taxon>Magnoliopsida</taxon>
        <taxon>eudicotyledons</taxon>
        <taxon>Gunneridae</taxon>
        <taxon>Pentapetalae</taxon>
        <taxon>asterids</taxon>
        <taxon>Cornales</taxon>
        <taxon>Nyssaceae</taxon>
        <taxon>Davidia</taxon>
    </lineage>
</organism>
<dbReference type="GO" id="GO:0009942">
    <property type="term" value="P:longitudinal axis specification"/>
    <property type="evidence" value="ECO:0007669"/>
    <property type="project" value="UniProtKB-ARBA"/>
</dbReference>
<dbReference type="InterPro" id="IPR013210">
    <property type="entry name" value="LRR_N_plant-typ"/>
</dbReference>
<keyword evidence="12 25" id="KW-0732">Signal</keyword>
<dbReference type="Gene3D" id="3.80.10.10">
    <property type="entry name" value="Ribonuclease Inhibitor"/>
    <property type="match status" value="4"/>
</dbReference>
<dbReference type="PROSITE" id="PS00108">
    <property type="entry name" value="PROTEIN_KINASE_ST"/>
    <property type="match status" value="1"/>
</dbReference>
<proteinExistence type="inferred from homology"/>
<feature type="transmembrane region" description="Helical" evidence="24">
    <location>
        <begin position="714"/>
        <end position="738"/>
    </location>
</feature>
<dbReference type="GO" id="GO:0004674">
    <property type="term" value="F:protein serine/threonine kinase activity"/>
    <property type="evidence" value="ECO:0007669"/>
    <property type="project" value="UniProtKB-KW"/>
</dbReference>
<evidence type="ECO:0000256" key="8">
    <source>
        <dbReference type="ARBA" id="ARBA00022553"/>
    </source>
</evidence>
<evidence type="ECO:0000256" key="11">
    <source>
        <dbReference type="ARBA" id="ARBA00022692"/>
    </source>
</evidence>
<evidence type="ECO:0000256" key="2">
    <source>
        <dbReference type="ARBA" id="ARBA00008684"/>
    </source>
</evidence>
<dbReference type="Gene3D" id="3.30.200.20">
    <property type="entry name" value="Phosphorylase Kinase, domain 1"/>
    <property type="match status" value="1"/>
</dbReference>
<keyword evidence="11 24" id="KW-0812">Transmembrane</keyword>
<accession>A0A5B7BIW1</accession>
<keyword evidence="15 27" id="KW-0418">Kinase</keyword>